<dbReference type="Proteomes" id="UP000000925">
    <property type="component" value="Chromosome"/>
</dbReference>
<dbReference type="Gene3D" id="3.40.50.1400">
    <property type="match status" value="2"/>
</dbReference>
<dbReference type="AlphaFoldDB" id="D5EJ74"/>
<keyword evidence="2" id="KW-0456">Lyase</keyword>
<keyword evidence="4" id="KW-1185">Reference proteome</keyword>
<evidence type="ECO:0000313" key="3">
    <source>
        <dbReference type="EMBL" id="ADE54473.1"/>
    </source>
</evidence>
<dbReference type="STRING" id="583355.Caka_1454"/>
<gene>
    <name evidence="3" type="ordered locus">Caka_1454</name>
</gene>
<protein>
    <submittedName>
        <fullName evidence="3">Cobalamin (Vitamin B12) biosynthesis CbiX protein</fullName>
    </submittedName>
</protein>
<dbReference type="EMBL" id="CP001998">
    <property type="protein sequence ID" value="ADE54473.1"/>
    <property type="molecule type" value="Genomic_DNA"/>
</dbReference>
<proteinExistence type="predicted"/>
<accession>D5EJ74</accession>
<dbReference type="RefSeq" id="WP_013043195.1">
    <property type="nucleotide sequence ID" value="NC_014008.1"/>
</dbReference>
<dbReference type="GO" id="GO:0016829">
    <property type="term" value="F:lyase activity"/>
    <property type="evidence" value="ECO:0007669"/>
    <property type="project" value="UniProtKB-KW"/>
</dbReference>
<dbReference type="HOGENOM" id="CLU_081566_0_0_0"/>
<reference evidence="3 4" key="1">
    <citation type="journal article" date="2010" name="Stand. Genomic Sci.">
        <title>Complete genome sequence of Coraliomargarita akajimensis type strain (04OKA010-24).</title>
        <authorList>
            <person name="Mavromatis K."/>
            <person name="Abt B."/>
            <person name="Brambilla E."/>
            <person name="Lapidus A."/>
            <person name="Copeland A."/>
            <person name="Deshpande S."/>
            <person name="Nolan M."/>
            <person name="Lucas S."/>
            <person name="Tice H."/>
            <person name="Cheng J.F."/>
            <person name="Han C."/>
            <person name="Detter J.C."/>
            <person name="Woyke T."/>
            <person name="Goodwin L."/>
            <person name="Pitluck S."/>
            <person name="Held B."/>
            <person name="Brettin T."/>
            <person name="Tapia R."/>
            <person name="Ivanova N."/>
            <person name="Mikhailova N."/>
            <person name="Pati A."/>
            <person name="Liolios K."/>
            <person name="Chen A."/>
            <person name="Palaniappan K."/>
            <person name="Land M."/>
            <person name="Hauser L."/>
            <person name="Chang Y.J."/>
            <person name="Jeffries C.D."/>
            <person name="Rohde M."/>
            <person name="Goker M."/>
            <person name="Bristow J."/>
            <person name="Eisen J.A."/>
            <person name="Markowitz V."/>
            <person name="Hugenholtz P."/>
            <person name="Klenk H.P."/>
            <person name="Kyrpides N.C."/>
        </authorList>
    </citation>
    <scope>NUCLEOTIDE SEQUENCE [LARGE SCALE GENOMIC DNA]</scope>
    <source>
        <strain evidence="4">DSM 45221 / IAM 15411 / JCM 23193 / KCTC 12865</strain>
    </source>
</reference>
<evidence type="ECO:0000256" key="2">
    <source>
        <dbReference type="ARBA" id="ARBA00023239"/>
    </source>
</evidence>
<dbReference type="SUPFAM" id="SSF53800">
    <property type="entry name" value="Chelatase"/>
    <property type="match status" value="1"/>
</dbReference>
<keyword evidence="1" id="KW-0479">Metal-binding</keyword>
<evidence type="ECO:0000313" key="4">
    <source>
        <dbReference type="Proteomes" id="UP000000925"/>
    </source>
</evidence>
<dbReference type="GO" id="GO:0046872">
    <property type="term" value="F:metal ion binding"/>
    <property type="evidence" value="ECO:0007669"/>
    <property type="project" value="UniProtKB-KW"/>
</dbReference>
<dbReference type="eggNOG" id="COG2138">
    <property type="taxonomic scope" value="Bacteria"/>
</dbReference>
<dbReference type="InterPro" id="IPR002762">
    <property type="entry name" value="CbiX-like"/>
</dbReference>
<sequence length="284" mass="30859">MTTLNPDFVYLVDNGSLRPEATYQLRELARRLEAQLSIPVRPVSLLHSHKIEAERLDGEPATILKRQLLADGRAGASSVVVLPLFLGPSRAVTDYMPEVIAECQAKLPHLQVAIASVLAGDSVDDPDARLVDILEAHARAAVTEAGVPNCSVTLVDHGTPMEVVNRLRNVLAAQLEQRLADWALPVVASSMERRDGSEYDFNEPLLERIDSVAASGSKDRLCVVMCFLLPGRHAGEGGDVHSIVGELVSRGAYRDASISPLIAEHELLLQILKDRFAAVLENRS</sequence>
<dbReference type="Pfam" id="PF01903">
    <property type="entry name" value="CbiX"/>
    <property type="match status" value="1"/>
</dbReference>
<organism evidence="3 4">
    <name type="scientific">Coraliomargarita akajimensis (strain DSM 45221 / IAM 15411 / JCM 23193 / KCTC 12865 / 04OKA010-24)</name>
    <dbReference type="NCBI Taxonomy" id="583355"/>
    <lineage>
        <taxon>Bacteria</taxon>
        <taxon>Pseudomonadati</taxon>
        <taxon>Verrucomicrobiota</taxon>
        <taxon>Opitutia</taxon>
        <taxon>Puniceicoccales</taxon>
        <taxon>Coraliomargaritaceae</taxon>
        <taxon>Coraliomargarita</taxon>
    </lineage>
</organism>
<dbReference type="OrthoDB" id="6146280at2"/>
<dbReference type="KEGG" id="caa:Caka_1454"/>
<name>D5EJ74_CORAD</name>
<evidence type="ECO:0000256" key="1">
    <source>
        <dbReference type="ARBA" id="ARBA00022723"/>
    </source>
</evidence>